<keyword evidence="3" id="KW-1185">Reference proteome</keyword>
<feature type="compositionally biased region" description="Gly residues" evidence="1">
    <location>
        <begin position="1"/>
        <end position="23"/>
    </location>
</feature>
<name>A0AAW0U149_SCYPA</name>
<evidence type="ECO:0000313" key="3">
    <source>
        <dbReference type="Proteomes" id="UP001487740"/>
    </source>
</evidence>
<accession>A0AAW0U149</accession>
<protein>
    <submittedName>
        <fullName evidence="2">Uncharacterized protein</fullName>
    </submittedName>
</protein>
<dbReference type="Proteomes" id="UP001487740">
    <property type="component" value="Unassembled WGS sequence"/>
</dbReference>
<evidence type="ECO:0000313" key="2">
    <source>
        <dbReference type="EMBL" id="KAK8393173.1"/>
    </source>
</evidence>
<dbReference type="AlphaFoldDB" id="A0AAW0U149"/>
<gene>
    <name evidence="2" type="ORF">O3P69_013289</name>
</gene>
<sequence>MGGEVRGGAEGGPGRGEGQGEVMGDGTRFGRETWEMQNTEGTQRRQCGRNSGHRASSKMCLSNLVSLHLSSAKTFTVAAPLVTLPFSLRATLSTAIEARGAKTLLSGEFVATGSFVAARPRMIRDLLDGNNGRWDRILPDSVQDSFTLRLAMGMFRTLNSVSRPVVVVESSNYEAMMKDPAGALNHHQARDKLLICDLLSPVLLLEGRGPGAGRRQEGQGGREGREGVRRRRGGGRIVTGHNFNKTRFHRHSHFAAATSTSTISSPPPSPHLIPIAVTTASPC</sequence>
<feature type="compositionally biased region" description="Basic and acidic residues" evidence="1">
    <location>
        <begin position="214"/>
        <end position="227"/>
    </location>
</feature>
<reference evidence="2 3" key="1">
    <citation type="submission" date="2023-03" db="EMBL/GenBank/DDBJ databases">
        <title>High-quality genome of Scylla paramamosain provides insights in environmental adaptation.</title>
        <authorList>
            <person name="Zhang L."/>
        </authorList>
    </citation>
    <scope>NUCLEOTIDE SEQUENCE [LARGE SCALE GENOMIC DNA]</scope>
    <source>
        <strain evidence="2">LZ_2023a</strain>
        <tissue evidence="2">Muscle</tissue>
    </source>
</reference>
<dbReference type="EMBL" id="JARAKH010000021">
    <property type="protein sequence ID" value="KAK8393173.1"/>
    <property type="molecule type" value="Genomic_DNA"/>
</dbReference>
<proteinExistence type="predicted"/>
<feature type="region of interest" description="Disordered" evidence="1">
    <location>
        <begin position="207"/>
        <end position="241"/>
    </location>
</feature>
<organism evidence="2 3">
    <name type="scientific">Scylla paramamosain</name>
    <name type="common">Mud crab</name>
    <dbReference type="NCBI Taxonomy" id="85552"/>
    <lineage>
        <taxon>Eukaryota</taxon>
        <taxon>Metazoa</taxon>
        <taxon>Ecdysozoa</taxon>
        <taxon>Arthropoda</taxon>
        <taxon>Crustacea</taxon>
        <taxon>Multicrustacea</taxon>
        <taxon>Malacostraca</taxon>
        <taxon>Eumalacostraca</taxon>
        <taxon>Eucarida</taxon>
        <taxon>Decapoda</taxon>
        <taxon>Pleocyemata</taxon>
        <taxon>Brachyura</taxon>
        <taxon>Eubrachyura</taxon>
        <taxon>Portunoidea</taxon>
        <taxon>Portunidae</taxon>
        <taxon>Portuninae</taxon>
        <taxon>Scylla</taxon>
    </lineage>
</organism>
<evidence type="ECO:0000256" key="1">
    <source>
        <dbReference type="SAM" id="MobiDB-lite"/>
    </source>
</evidence>
<feature type="region of interest" description="Disordered" evidence="1">
    <location>
        <begin position="1"/>
        <end position="26"/>
    </location>
</feature>
<comment type="caution">
    <text evidence="2">The sequence shown here is derived from an EMBL/GenBank/DDBJ whole genome shotgun (WGS) entry which is preliminary data.</text>
</comment>